<name>A0A0A8ZBL8_ARUDO</name>
<proteinExistence type="predicted"/>
<dbReference type="EMBL" id="GBRH01265628">
    <property type="protein sequence ID" value="JAD32267.1"/>
    <property type="molecule type" value="Transcribed_RNA"/>
</dbReference>
<evidence type="ECO:0000313" key="1">
    <source>
        <dbReference type="EMBL" id="JAD32267.1"/>
    </source>
</evidence>
<reference evidence="1" key="2">
    <citation type="journal article" date="2015" name="Data Brief">
        <title>Shoot transcriptome of the giant reed, Arundo donax.</title>
        <authorList>
            <person name="Barrero R.A."/>
            <person name="Guerrero F.D."/>
            <person name="Moolhuijzen P."/>
            <person name="Goolsby J.A."/>
            <person name="Tidwell J."/>
            <person name="Bellgard S.E."/>
            <person name="Bellgard M.I."/>
        </authorList>
    </citation>
    <scope>NUCLEOTIDE SEQUENCE</scope>
    <source>
        <tissue evidence="1">Shoot tissue taken approximately 20 cm above the soil surface</tissue>
    </source>
</reference>
<accession>A0A0A8ZBL8</accession>
<protein>
    <submittedName>
        <fullName evidence="1">Uncharacterized protein</fullName>
    </submittedName>
</protein>
<sequence length="58" mass="6850">MPLYSLQDIYQAVNKYGFTLKQWLHYVNATEELYITSSEENTLVLGCTMAESWREIQE</sequence>
<reference evidence="1" key="1">
    <citation type="submission" date="2014-09" db="EMBL/GenBank/DDBJ databases">
        <authorList>
            <person name="Magalhaes I.L.F."/>
            <person name="Oliveira U."/>
            <person name="Santos F.R."/>
            <person name="Vidigal T.H.D.A."/>
            <person name="Brescovit A.D."/>
            <person name="Santos A.J."/>
        </authorList>
    </citation>
    <scope>NUCLEOTIDE SEQUENCE</scope>
    <source>
        <tissue evidence="1">Shoot tissue taken approximately 20 cm above the soil surface</tissue>
    </source>
</reference>
<organism evidence="1">
    <name type="scientific">Arundo donax</name>
    <name type="common">Giant reed</name>
    <name type="synonym">Donax arundinaceus</name>
    <dbReference type="NCBI Taxonomy" id="35708"/>
    <lineage>
        <taxon>Eukaryota</taxon>
        <taxon>Viridiplantae</taxon>
        <taxon>Streptophyta</taxon>
        <taxon>Embryophyta</taxon>
        <taxon>Tracheophyta</taxon>
        <taxon>Spermatophyta</taxon>
        <taxon>Magnoliopsida</taxon>
        <taxon>Liliopsida</taxon>
        <taxon>Poales</taxon>
        <taxon>Poaceae</taxon>
        <taxon>PACMAD clade</taxon>
        <taxon>Arundinoideae</taxon>
        <taxon>Arundineae</taxon>
        <taxon>Arundo</taxon>
    </lineage>
</organism>
<dbReference type="AlphaFoldDB" id="A0A0A8ZBL8"/>